<dbReference type="Pfam" id="PF00389">
    <property type="entry name" value="2-Hacid_dh"/>
    <property type="match status" value="1"/>
</dbReference>
<evidence type="ECO:0000256" key="3">
    <source>
        <dbReference type="RuleBase" id="RU003719"/>
    </source>
</evidence>
<dbReference type="CDD" id="cd12168">
    <property type="entry name" value="Mand_dh_like"/>
    <property type="match status" value="1"/>
</dbReference>
<evidence type="ECO:0000256" key="1">
    <source>
        <dbReference type="ARBA" id="ARBA00005854"/>
    </source>
</evidence>
<dbReference type="Pfam" id="PF02826">
    <property type="entry name" value="2-Hacid_dh_C"/>
    <property type="match status" value="1"/>
</dbReference>
<proteinExistence type="inferred from homology"/>
<dbReference type="OrthoDB" id="9991913at2759"/>
<feature type="domain" description="D-isomer specific 2-hydroxyacid dehydrogenase NAD-binding" evidence="5">
    <location>
        <begin position="124"/>
        <end position="302"/>
    </location>
</feature>
<dbReference type="PANTHER" id="PTHR10996:SF257">
    <property type="entry name" value="GLYOXYLATE REDUCTASE 1"/>
    <property type="match status" value="1"/>
</dbReference>
<organism evidence="6 7">
    <name type="scientific">Lachancea quebecensis</name>
    <dbReference type="NCBI Taxonomy" id="1654605"/>
    <lineage>
        <taxon>Eukaryota</taxon>
        <taxon>Fungi</taxon>
        <taxon>Dikarya</taxon>
        <taxon>Ascomycota</taxon>
        <taxon>Saccharomycotina</taxon>
        <taxon>Saccharomycetes</taxon>
        <taxon>Saccharomycetales</taxon>
        <taxon>Saccharomycetaceae</taxon>
        <taxon>Lachancea</taxon>
    </lineage>
</organism>
<dbReference type="InterPro" id="IPR050223">
    <property type="entry name" value="D-isomer_2-hydroxyacid_DH"/>
</dbReference>
<gene>
    <name evidence="6" type="ORF">LAQU0_S15e01838g</name>
</gene>
<keyword evidence="7" id="KW-1185">Reference proteome</keyword>
<evidence type="ECO:0000259" key="4">
    <source>
        <dbReference type="Pfam" id="PF00389"/>
    </source>
</evidence>
<dbReference type="InterPro" id="IPR006140">
    <property type="entry name" value="D-isomer_DH_NAD-bd"/>
</dbReference>
<accession>A0A0P1KW47</accession>
<dbReference type="FunFam" id="3.40.50.720:FF:000026">
    <property type="entry name" value="Glyoxylate/hydroxypyruvate reductase B"/>
    <property type="match status" value="1"/>
</dbReference>
<reference evidence="7" key="1">
    <citation type="submission" date="2015-10" db="EMBL/GenBank/DDBJ databases">
        <authorList>
            <person name="Devillers H."/>
        </authorList>
    </citation>
    <scope>NUCLEOTIDE SEQUENCE [LARGE SCALE GENOMIC DNA]</scope>
</reference>
<keyword evidence="2 3" id="KW-0560">Oxidoreductase</keyword>
<dbReference type="GO" id="GO:0030267">
    <property type="term" value="F:glyoxylate reductase (NADPH) activity"/>
    <property type="evidence" value="ECO:0007669"/>
    <property type="project" value="TreeGrafter"/>
</dbReference>
<dbReference type="PROSITE" id="PS00065">
    <property type="entry name" value="D_2_HYDROXYACID_DH_1"/>
    <property type="match status" value="1"/>
</dbReference>
<evidence type="ECO:0000256" key="2">
    <source>
        <dbReference type="ARBA" id="ARBA00023002"/>
    </source>
</evidence>
<dbReference type="SUPFAM" id="SSF51735">
    <property type="entry name" value="NAD(P)-binding Rossmann-fold domains"/>
    <property type="match status" value="1"/>
</dbReference>
<dbReference type="PROSITE" id="PS00671">
    <property type="entry name" value="D_2_HYDROXYACID_DH_3"/>
    <property type="match status" value="1"/>
</dbReference>
<sequence length="349" mass="38265">MSKPVVLRLGAVKYAQEAWEKLAKIADVVTIEDSTTRAEFLKLCQDPNSAVSKAQILSRTFASVQQTGRFDKELAQKLPSSVVAVCHNGAGYDQIDTSDFADRRIQVSNVPELVNNATADTHVFLMLGALRNFEYGRRLMLENKWPSGGAAAGSPVGHDPEGKVVGVLGLGGIGRAIVERLKPFGFKKFIYHNRNRLSPELENGCEYVSFEQLLEQSDVVSINIPLNPKTRHIIDEAAISKMKDGVVIVNTARGAVIDEKALISALKSGKVRSAGLDVYEHEPQVPQELLDLPNVCGVPHMGTHSVETIKTMEEFVVENIKSVINSGKVLTIVPEMKNDTWVKDQKPLL</sequence>
<feature type="domain" description="D-isomer specific 2-hydroxyacid dehydrogenase catalytic" evidence="4">
    <location>
        <begin position="60"/>
        <end position="333"/>
    </location>
</feature>
<evidence type="ECO:0000313" key="6">
    <source>
        <dbReference type="EMBL" id="CUS24319.1"/>
    </source>
</evidence>
<comment type="similarity">
    <text evidence="1 3">Belongs to the D-isomer specific 2-hydroxyacid dehydrogenase family.</text>
</comment>
<evidence type="ECO:0000313" key="7">
    <source>
        <dbReference type="Proteomes" id="UP000236544"/>
    </source>
</evidence>
<dbReference type="Proteomes" id="UP000236544">
    <property type="component" value="Unassembled WGS sequence"/>
</dbReference>
<dbReference type="SUPFAM" id="SSF52283">
    <property type="entry name" value="Formate/glycerate dehydrogenase catalytic domain-like"/>
    <property type="match status" value="1"/>
</dbReference>
<dbReference type="InterPro" id="IPR006139">
    <property type="entry name" value="D-isomer_2_OHA_DH_cat_dom"/>
</dbReference>
<dbReference type="AlphaFoldDB" id="A0A0P1KW47"/>
<protein>
    <submittedName>
        <fullName evidence="6">LAQU0S15e01838g1_1</fullName>
    </submittedName>
</protein>
<evidence type="ECO:0000259" key="5">
    <source>
        <dbReference type="Pfam" id="PF02826"/>
    </source>
</evidence>
<dbReference type="InterPro" id="IPR029753">
    <property type="entry name" value="D-isomer_DH_CS"/>
</dbReference>
<dbReference type="PANTHER" id="PTHR10996">
    <property type="entry name" value="2-HYDROXYACID DEHYDROGENASE-RELATED"/>
    <property type="match status" value="1"/>
</dbReference>
<dbReference type="GO" id="GO:0016618">
    <property type="term" value="F:hydroxypyruvate reductase [NAD(P)H] activity"/>
    <property type="evidence" value="ECO:0007669"/>
    <property type="project" value="TreeGrafter"/>
</dbReference>
<dbReference type="PROSITE" id="PS00670">
    <property type="entry name" value="D_2_HYDROXYACID_DH_2"/>
    <property type="match status" value="1"/>
</dbReference>
<dbReference type="InterPro" id="IPR036291">
    <property type="entry name" value="NAD(P)-bd_dom_sf"/>
</dbReference>
<dbReference type="GO" id="GO:0005829">
    <property type="term" value="C:cytosol"/>
    <property type="evidence" value="ECO:0007669"/>
    <property type="project" value="TreeGrafter"/>
</dbReference>
<dbReference type="EMBL" id="LN890572">
    <property type="protein sequence ID" value="CUS24319.1"/>
    <property type="molecule type" value="Genomic_DNA"/>
</dbReference>
<dbReference type="GO" id="GO:0051287">
    <property type="term" value="F:NAD binding"/>
    <property type="evidence" value="ECO:0007669"/>
    <property type="project" value="InterPro"/>
</dbReference>
<dbReference type="Gene3D" id="3.40.50.720">
    <property type="entry name" value="NAD(P)-binding Rossmann-like Domain"/>
    <property type="match status" value="2"/>
</dbReference>
<name>A0A0P1KW47_9SACH</name>
<dbReference type="InterPro" id="IPR029752">
    <property type="entry name" value="D-isomer_DH_CS1"/>
</dbReference>